<name>W5Y229_9CORY</name>
<dbReference type="HOGENOM" id="CLU_030571_5_0_11"/>
<evidence type="ECO:0000313" key="7">
    <source>
        <dbReference type="Proteomes" id="UP000019222"/>
    </source>
</evidence>
<dbReference type="CDD" id="cd06262">
    <property type="entry name" value="metallo-hydrolase-like_MBL-fold"/>
    <property type="match status" value="1"/>
</dbReference>
<dbReference type="PANTHER" id="PTHR46233:SF3">
    <property type="entry name" value="HYDROXYACYLGLUTATHIONE HYDROLASE GLOC"/>
    <property type="match status" value="1"/>
</dbReference>
<dbReference type="EMBL" id="CP004353">
    <property type="protein sequence ID" value="AHI22925.1"/>
    <property type="molecule type" value="Genomic_DNA"/>
</dbReference>
<dbReference type="SUPFAM" id="SSF56281">
    <property type="entry name" value="Metallo-hydrolase/oxidoreductase"/>
    <property type="match status" value="1"/>
</dbReference>
<dbReference type="RefSeq" id="WP_025252944.1">
    <property type="nucleotide sequence ID" value="NZ_CP004353.1"/>
</dbReference>
<dbReference type="eggNOG" id="COG0491">
    <property type="taxonomic scope" value="Bacteria"/>
</dbReference>
<evidence type="ECO:0000256" key="3">
    <source>
        <dbReference type="ARBA" id="ARBA00022801"/>
    </source>
</evidence>
<dbReference type="AlphaFoldDB" id="W5Y229"/>
<dbReference type="Proteomes" id="UP000019222">
    <property type="component" value="Chromosome"/>
</dbReference>
<keyword evidence="7" id="KW-1185">Reference proteome</keyword>
<sequence length="215" mass="23545">MEIRGFATGPYQTNCYLVYDALDNKVTVIDPGMHAAAKLVEFFDETGLEPVQIVLTHGHIDHTRDAGTLAARYQVPVYIHPNDEFMLDAGDGVSEKSKILFDAKNMTPIKDLRHLCNGEALEIAGEQFVPRHAPGHSPGSTLLVGSEICFSGDVLFRGSIGRTDLVQSSPEDMQVTLRDVVLPLDDALQVLPGHGGTTTIRAERMTNPFLQAFRD</sequence>
<organism evidence="6 7">
    <name type="scientific">Corynebacterium vitaeruminis DSM 20294</name>
    <dbReference type="NCBI Taxonomy" id="1224164"/>
    <lineage>
        <taxon>Bacteria</taxon>
        <taxon>Bacillati</taxon>
        <taxon>Actinomycetota</taxon>
        <taxon>Actinomycetes</taxon>
        <taxon>Mycobacteriales</taxon>
        <taxon>Corynebacteriaceae</taxon>
        <taxon>Corynebacterium</taxon>
    </lineage>
</organism>
<proteinExistence type="predicted"/>
<dbReference type="InterPro" id="IPR051453">
    <property type="entry name" value="MBL_Glyoxalase_II"/>
</dbReference>
<dbReference type="GO" id="GO:0016787">
    <property type="term" value="F:hydrolase activity"/>
    <property type="evidence" value="ECO:0007669"/>
    <property type="project" value="UniProtKB-KW"/>
</dbReference>
<dbReference type="Gene3D" id="3.60.15.10">
    <property type="entry name" value="Ribonuclease Z/Hydroxyacylglutathione hydrolase-like"/>
    <property type="match status" value="1"/>
</dbReference>
<keyword evidence="4" id="KW-0862">Zinc</keyword>
<evidence type="ECO:0000256" key="4">
    <source>
        <dbReference type="ARBA" id="ARBA00022833"/>
    </source>
</evidence>
<keyword evidence="3" id="KW-0378">Hydrolase</keyword>
<evidence type="ECO:0000259" key="5">
    <source>
        <dbReference type="SMART" id="SM00849"/>
    </source>
</evidence>
<dbReference type="KEGG" id="cvt:B843_07700"/>
<dbReference type="InterPro" id="IPR036866">
    <property type="entry name" value="RibonucZ/Hydroxyglut_hydro"/>
</dbReference>
<protein>
    <recommendedName>
        <fullName evidence="5">Metallo-beta-lactamase domain-containing protein</fullName>
    </recommendedName>
</protein>
<evidence type="ECO:0000256" key="2">
    <source>
        <dbReference type="ARBA" id="ARBA00022723"/>
    </source>
</evidence>
<reference evidence="6 7" key="1">
    <citation type="submission" date="2013-02" db="EMBL/GenBank/DDBJ databases">
        <title>The complete genome sequence of Corynebacterium vitaeruminis DSM 20294.</title>
        <authorList>
            <person name="Ruckert C."/>
            <person name="Albersmeier A."/>
            <person name="Kalinowski J."/>
        </authorList>
    </citation>
    <scope>NUCLEOTIDE SEQUENCE [LARGE SCALE GENOMIC DNA]</scope>
    <source>
        <strain evidence="7">ATCC 10234</strain>
    </source>
</reference>
<comment type="cofactor">
    <cofactor evidence="1">
        <name>Zn(2+)</name>
        <dbReference type="ChEBI" id="CHEBI:29105"/>
    </cofactor>
</comment>
<feature type="domain" description="Metallo-beta-lactamase" evidence="5">
    <location>
        <begin position="12"/>
        <end position="194"/>
    </location>
</feature>
<dbReference type="InterPro" id="IPR001279">
    <property type="entry name" value="Metallo-B-lactamas"/>
</dbReference>
<dbReference type="PATRIC" id="fig|1224164.3.peg.1545"/>
<dbReference type="SMART" id="SM00849">
    <property type="entry name" value="Lactamase_B"/>
    <property type="match status" value="1"/>
</dbReference>
<dbReference type="PANTHER" id="PTHR46233">
    <property type="entry name" value="HYDROXYACYLGLUTATHIONE HYDROLASE GLOC"/>
    <property type="match status" value="1"/>
</dbReference>
<keyword evidence="2" id="KW-0479">Metal-binding</keyword>
<dbReference type="GO" id="GO:0046872">
    <property type="term" value="F:metal ion binding"/>
    <property type="evidence" value="ECO:0007669"/>
    <property type="project" value="UniProtKB-KW"/>
</dbReference>
<evidence type="ECO:0000313" key="6">
    <source>
        <dbReference type="EMBL" id="AHI22925.1"/>
    </source>
</evidence>
<dbReference type="Pfam" id="PF00753">
    <property type="entry name" value="Lactamase_B"/>
    <property type="match status" value="1"/>
</dbReference>
<dbReference type="STRING" id="1224164.B843_07700"/>
<evidence type="ECO:0000256" key="1">
    <source>
        <dbReference type="ARBA" id="ARBA00001947"/>
    </source>
</evidence>
<accession>W5Y229</accession>
<gene>
    <name evidence="6" type="ORF">B843_07700</name>
</gene>